<dbReference type="GO" id="GO:0003954">
    <property type="term" value="F:NADH dehydrogenase activity"/>
    <property type="evidence" value="ECO:0007669"/>
    <property type="project" value="TreeGrafter"/>
</dbReference>
<keyword evidence="11 16" id="KW-0520">NAD</keyword>
<evidence type="ECO:0000256" key="3">
    <source>
        <dbReference type="ARBA" id="ARBA00021096"/>
    </source>
</evidence>
<feature type="transmembrane region" description="Helical" evidence="16">
    <location>
        <begin position="240"/>
        <end position="258"/>
    </location>
</feature>
<dbReference type="GO" id="GO:0008137">
    <property type="term" value="F:NADH dehydrogenase (ubiquinone) activity"/>
    <property type="evidence" value="ECO:0007669"/>
    <property type="project" value="UniProtKB-EC"/>
</dbReference>
<dbReference type="GeneID" id="59143013"/>
<keyword evidence="7" id="KW-0999">Mitochondrion inner membrane</keyword>
<evidence type="ECO:0000259" key="17">
    <source>
        <dbReference type="Pfam" id="PF00361"/>
    </source>
</evidence>
<keyword evidence="6 16" id="KW-0812">Transmembrane</keyword>
<feature type="transmembrane region" description="Helical" evidence="16">
    <location>
        <begin position="84"/>
        <end position="102"/>
    </location>
</feature>
<dbReference type="GO" id="GO:0042773">
    <property type="term" value="P:ATP synthesis coupled electron transport"/>
    <property type="evidence" value="ECO:0007669"/>
    <property type="project" value="InterPro"/>
</dbReference>
<evidence type="ECO:0000259" key="18">
    <source>
        <dbReference type="Pfam" id="PF00662"/>
    </source>
</evidence>
<keyword evidence="10 16" id="KW-1133">Transmembrane helix</keyword>
<proteinExistence type="inferred from homology"/>
<evidence type="ECO:0000256" key="10">
    <source>
        <dbReference type="ARBA" id="ARBA00022989"/>
    </source>
</evidence>
<comment type="catalytic activity">
    <reaction evidence="15 16">
        <text>a ubiquinone + NADH + 5 H(+)(in) = a ubiquinol + NAD(+) + 4 H(+)(out)</text>
        <dbReference type="Rhea" id="RHEA:29091"/>
        <dbReference type="Rhea" id="RHEA-COMP:9565"/>
        <dbReference type="Rhea" id="RHEA-COMP:9566"/>
        <dbReference type="ChEBI" id="CHEBI:15378"/>
        <dbReference type="ChEBI" id="CHEBI:16389"/>
        <dbReference type="ChEBI" id="CHEBI:17976"/>
        <dbReference type="ChEBI" id="CHEBI:57540"/>
        <dbReference type="ChEBI" id="CHEBI:57945"/>
        <dbReference type="EC" id="7.1.1.2"/>
    </reaction>
</comment>
<sequence>MANITTKLLFMTTIISMLLMMVVTFTQATLLIEWNIIEFYNMNISFPVILDPTSTIFMTTVLIIATSVMQFAKTYMANDKTTDRFIILVLLFVLSMMFLILFPHTMLLLLGWDGLGITSFVLVIYYNNAKSLGAGMITALTNRIGDVMLLISIALLFNQGHWMVMNIWENEVIQWVPILIMIAAMTKSAQMPFSSWLPAAMAAPTPVSALVHSSTLVTAGVYLLYRFYPFMSTWKEFKTVLIMIATMTMLMASASAMAECDMKKIIALSTLSQVAIMMFTLSLGLPEIAFFHLITHALFKALLFICAGNMIDIHHHSQDLRQMGNVSTQLPVITTAISIANMALCGAPFLAGFYSKDLIIESMTMLMTQKNLIIFFMFVVATILTTAYSTRFTLYTMLSPTVSPPSQYSSENLTQIMSISVLTTLAIIGGAITNWIFTVPYIEPNFSSGMKILAPFMIMCGVVMGTMVVTNKSTAPTILVNSHCYMWFLTPLSTHVLPNMLMSPPLMELKEVDQGWSLIPTVMFNNMAAQSSYSMGLQNNSTLNYTACVAMLISWTMLSM</sequence>
<keyword evidence="13 16" id="KW-0496">Mitochondrion</keyword>
<feature type="transmembrane region" description="Helical" evidence="16">
    <location>
        <begin position="416"/>
        <end position="437"/>
    </location>
</feature>
<evidence type="ECO:0000313" key="20">
    <source>
        <dbReference type="EMBL" id="QNH92143.1"/>
    </source>
</evidence>
<name>A0A7G7YCC3_HEDJA</name>
<dbReference type="GO" id="GO:0015990">
    <property type="term" value="P:electron transport coupled proton transport"/>
    <property type="evidence" value="ECO:0007669"/>
    <property type="project" value="TreeGrafter"/>
</dbReference>
<organism evidence="20">
    <name type="scientific">Hediste japonica</name>
    <name type="common">Polychaete worm</name>
    <name type="synonym">Neanthes japonica</name>
    <dbReference type="NCBI Taxonomy" id="73376"/>
    <lineage>
        <taxon>Eukaryota</taxon>
        <taxon>Metazoa</taxon>
        <taxon>Spiralia</taxon>
        <taxon>Lophotrochozoa</taxon>
        <taxon>Annelida</taxon>
        <taxon>Polychaeta</taxon>
        <taxon>Errantia</taxon>
        <taxon>Phyllodocida</taxon>
        <taxon>Nereididae</taxon>
        <taxon>Hediste</taxon>
    </lineage>
</organism>
<feature type="transmembrane region" description="Helical" evidence="16">
    <location>
        <begin position="52"/>
        <end position="72"/>
    </location>
</feature>
<comment type="subcellular location">
    <subcellularLocation>
        <location evidence="1">Mitochondrion inner membrane</location>
        <topology evidence="1">Multi-pass membrane protein</topology>
    </subcellularLocation>
</comment>
<comment type="similarity">
    <text evidence="16">Belongs to the complex I subunit 5 family.</text>
</comment>
<dbReference type="PANTHER" id="PTHR42829:SF2">
    <property type="entry name" value="NADH-UBIQUINONE OXIDOREDUCTASE CHAIN 5"/>
    <property type="match status" value="1"/>
</dbReference>
<geneLocation type="mitochondrion" evidence="20"/>
<evidence type="ECO:0000256" key="1">
    <source>
        <dbReference type="ARBA" id="ARBA00004448"/>
    </source>
</evidence>
<feature type="domain" description="NADH-Ubiquinone oxidoreductase (complex I) chain 5 N-terminal" evidence="18">
    <location>
        <begin position="37"/>
        <end position="85"/>
    </location>
</feature>
<evidence type="ECO:0000256" key="15">
    <source>
        <dbReference type="ARBA" id="ARBA00049551"/>
    </source>
</evidence>
<dbReference type="Pfam" id="PF06455">
    <property type="entry name" value="NADH5_C"/>
    <property type="match status" value="1"/>
</dbReference>
<feature type="transmembrane region" description="Helical" evidence="16">
    <location>
        <begin position="209"/>
        <end position="228"/>
    </location>
</feature>
<dbReference type="EMBL" id="MN876864">
    <property type="protein sequence ID" value="QNH92143.1"/>
    <property type="molecule type" value="Genomic_DNA"/>
</dbReference>
<feature type="transmembrane region" description="Helical" evidence="16">
    <location>
        <begin position="108"/>
        <end position="126"/>
    </location>
</feature>
<reference evidence="20" key="1">
    <citation type="submission" date="2019-12" db="EMBL/GenBank/DDBJ databases">
        <authorList>
            <person name="Kim B.-M."/>
            <person name="Rhee J.-S."/>
        </authorList>
    </citation>
    <scope>NUCLEOTIDE SEQUENCE</scope>
</reference>
<dbReference type="RefSeq" id="YP_009926552.1">
    <property type="nucleotide sequence ID" value="NC_050679.1"/>
</dbReference>
<dbReference type="InterPro" id="IPR010934">
    <property type="entry name" value="NADH_DH_su5_C"/>
</dbReference>
<evidence type="ECO:0000256" key="16">
    <source>
        <dbReference type="RuleBase" id="RU003404"/>
    </source>
</evidence>
<evidence type="ECO:0000256" key="4">
    <source>
        <dbReference type="ARBA" id="ARBA00022448"/>
    </source>
</evidence>
<dbReference type="Pfam" id="PF00361">
    <property type="entry name" value="Proton_antipo_M"/>
    <property type="match status" value="1"/>
</dbReference>
<dbReference type="CTD" id="4540"/>
<evidence type="ECO:0000256" key="11">
    <source>
        <dbReference type="ARBA" id="ARBA00023027"/>
    </source>
</evidence>
<reference evidence="20" key="2">
    <citation type="journal article" date="2020" name="Mitochondrial DNA Part B Resour">
        <title>Complete mitochondrial genome of the marine polychaete Hediste japonica (Phyllodocida, Nereididae).</title>
        <authorList>
            <person name="Park H.S."/>
            <person name="Nam S.-E."/>
            <person name="Rhee J.-S."/>
        </authorList>
    </citation>
    <scope>NUCLEOTIDE SEQUENCE</scope>
</reference>
<dbReference type="EC" id="7.1.1.2" evidence="2 16"/>
<feature type="transmembrane region" description="Helical" evidence="16">
    <location>
        <begin position="452"/>
        <end position="471"/>
    </location>
</feature>
<keyword evidence="9" id="KW-0249">Electron transport</keyword>
<dbReference type="PANTHER" id="PTHR42829">
    <property type="entry name" value="NADH-UBIQUINONE OXIDOREDUCTASE CHAIN 5"/>
    <property type="match status" value="1"/>
</dbReference>
<dbReference type="InterPro" id="IPR001750">
    <property type="entry name" value="ND/Mrp_TM"/>
</dbReference>
<feature type="transmembrane region" description="Helical" evidence="16">
    <location>
        <begin position="174"/>
        <end position="197"/>
    </location>
</feature>
<evidence type="ECO:0000259" key="19">
    <source>
        <dbReference type="Pfam" id="PF06455"/>
    </source>
</evidence>
<feature type="transmembrane region" description="Helical" evidence="16">
    <location>
        <begin position="373"/>
        <end position="395"/>
    </location>
</feature>
<feature type="domain" description="NADH:quinone oxidoreductase/Mrp antiporter transmembrane" evidence="17">
    <location>
        <begin position="105"/>
        <end position="384"/>
    </location>
</feature>
<keyword evidence="8" id="KW-1278">Translocase</keyword>
<evidence type="ECO:0000256" key="5">
    <source>
        <dbReference type="ARBA" id="ARBA00022660"/>
    </source>
</evidence>
<keyword evidence="5" id="KW-0679">Respiratory chain</keyword>
<comment type="function">
    <text evidence="16">Core subunit of the mitochondrial membrane respiratory chain NADH dehydrogenase (Complex I) which catalyzes electron transfer from NADH through the respiratory chain, using ubiquinone as an electron acceptor. Essential for the catalytic activity and assembly of complex I.</text>
</comment>
<evidence type="ECO:0000256" key="7">
    <source>
        <dbReference type="ARBA" id="ARBA00022792"/>
    </source>
</evidence>
<dbReference type="Pfam" id="PF00662">
    <property type="entry name" value="Proton_antipo_N"/>
    <property type="match status" value="1"/>
</dbReference>
<gene>
    <name evidence="20" type="primary">ND5</name>
</gene>
<keyword evidence="12 16" id="KW-0830">Ubiquinone</keyword>
<feature type="transmembrane region" description="Helical" evidence="16">
    <location>
        <begin position="265"/>
        <end position="283"/>
    </location>
</feature>
<dbReference type="PRINTS" id="PR01434">
    <property type="entry name" value="NADHDHGNASE5"/>
</dbReference>
<evidence type="ECO:0000256" key="6">
    <source>
        <dbReference type="ARBA" id="ARBA00022692"/>
    </source>
</evidence>
<evidence type="ECO:0000256" key="8">
    <source>
        <dbReference type="ARBA" id="ARBA00022967"/>
    </source>
</evidence>
<accession>A0A7G7YCC3</accession>
<dbReference type="AlphaFoldDB" id="A0A7G7YCC3"/>
<evidence type="ECO:0000256" key="9">
    <source>
        <dbReference type="ARBA" id="ARBA00022982"/>
    </source>
</evidence>
<dbReference type="GO" id="GO:0005743">
    <property type="term" value="C:mitochondrial inner membrane"/>
    <property type="evidence" value="ECO:0007669"/>
    <property type="project" value="UniProtKB-SubCell"/>
</dbReference>
<dbReference type="InterPro" id="IPR001516">
    <property type="entry name" value="Proton_antipo_N"/>
</dbReference>
<feature type="transmembrane region" description="Helical" evidence="16">
    <location>
        <begin position="332"/>
        <end position="353"/>
    </location>
</feature>
<keyword evidence="14 16" id="KW-0472">Membrane</keyword>
<evidence type="ECO:0000256" key="2">
    <source>
        <dbReference type="ARBA" id="ARBA00012944"/>
    </source>
</evidence>
<evidence type="ECO:0000256" key="12">
    <source>
        <dbReference type="ARBA" id="ARBA00023075"/>
    </source>
</evidence>
<protein>
    <recommendedName>
        <fullName evidence="3 16">NADH-ubiquinone oxidoreductase chain 5</fullName>
        <ecNumber evidence="2 16">7.1.1.2</ecNumber>
    </recommendedName>
</protein>
<dbReference type="InterPro" id="IPR003945">
    <property type="entry name" value="NU5C-like"/>
</dbReference>
<feature type="domain" description="NADH dehydrogenase subunit 5 C-terminal" evidence="19">
    <location>
        <begin position="388"/>
        <end position="559"/>
    </location>
</feature>
<evidence type="ECO:0000256" key="13">
    <source>
        <dbReference type="ARBA" id="ARBA00023128"/>
    </source>
</evidence>
<feature type="transmembrane region" description="Helical" evidence="16">
    <location>
        <begin position="289"/>
        <end position="311"/>
    </location>
</feature>
<evidence type="ECO:0000256" key="14">
    <source>
        <dbReference type="ARBA" id="ARBA00023136"/>
    </source>
</evidence>
<keyword evidence="4 16" id="KW-0813">Transport</keyword>